<keyword evidence="3" id="KW-1185">Reference proteome</keyword>
<reference evidence="2" key="1">
    <citation type="submission" date="2023-03" db="EMBL/GenBank/DDBJ databases">
        <title>Massive genome expansion in bonnet fungi (Mycena s.s.) driven by repeated elements and novel gene families across ecological guilds.</title>
        <authorList>
            <consortium name="Lawrence Berkeley National Laboratory"/>
            <person name="Harder C.B."/>
            <person name="Miyauchi S."/>
            <person name="Viragh M."/>
            <person name="Kuo A."/>
            <person name="Thoen E."/>
            <person name="Andreopoulos B."/>
            <person name="Lu D."/>
            <person name="Skrede I."/>
            <person name="Drula E."/>
            <person name="Henrissat B."/>
            <person name="Morin E."/>
            <person name="Kohler A."/>
            <person name="Barry K."/>
            <person name="LaButti K."/>
            <person name="Morin E."/>
            <person name="Salamov A."/>
            <person name="Lipzen A."/>
            <person name="Mereny Z."/>
            <person name="Hegedus B."/>
            <person name="Baldrian P."/>
            <person name="Stursova M."/>
            <person name="Weitz H."/>
            <person name="Taylor A."/>
            <person name="Grigoriev I.V."/>
            <person name="Nagy L.G."/>
            <person name="Martin F."/>
            <person name="Kauserud H."/>
        </authorList>
    </citation>
    <scope>NUCLEOTIDE SEQUENCE</scope>
    <source>
        <strain evidence="2">CBHHK002</strain>
    </source>
</reference>
<dbReference type="InterPro" id="IPR024535">
    <property type="entry name" value="RHGA/B-epi-like_pectate_lyase"/>
</dbReference>
<dbReference type="AlphaFoldDB" id="A0AAD7AIE3"/>
<evidence type="ECO:0000259" key="1">
    <source>
        <dbReference type="Pfam" id="PF12708"/>
    </source>
</evidence>
<organism evidence="2 3">
    <name type="scientific">Mycena albidolilacea</name>
    <dbReference type="NCBI Taxonomy" id="1033008"/>
    <lineage>
        <taxon>Eukaryota</taxon>
        <taxon>Fungi</taxon>
        <taxon>Dikarya</taxon>
        <taxon>Basidiomycota</taxon>
        <taxon>Agaricomycotina</taxon>
        <taxon>Agaricomycetes</taxon>
        <taxon>Agaricomycetidae</taxon>
        <taxon>Agaricales</taxon>
        <taxon>Marasmiineae</taxon>
        <taxon>Mycenaceae</taxon>
        <taxon>Mycena</taxon>
    </lineage>
</organism>
<dbReference type="PANTHER" id="PTHR47791">
    <property type="entry name" value="MEIOTICALLY UP-REGULATED GENE 191 PROTEIN"/>
    <property type="match status" value="1"/>
</dbReference>
<dbReference type="InterPro" id="IPR008928">
    <property type="entry name" value="6-hairpin_glycosidase_sf"/>
</dbReference>
<sequence>MKRSASILMHPTGSDLLQHKTQVVCLQNSVSPSISRTESSNESHPSMKSSHFWCFLLALCSRVAAQGSSCSGSTLGSGSAGSGDAYWMQTITHNGVSAFNPGYTVYRDVTDPKYGAKGDGVTDDSDAINRAISDGSRCGNQTCQSSTLTPALVYFPNRIYLVKKPIIPYYYTALVGDALNRPTLRASSDFNGIAVIDADVYTGATNGAWNCPSSDHEWYCPVNNFFRSVRNLIIDTTLMPPDAFGTGLHWQVGQATSLINVHVEMSTASGNKHQGIFMENGSGGFMADLSFNGGAFGMWIANQQFTIHNVVITNADTAIYQLWNWGFTFKNIQISGCRVGFGLTTGGLTEAAQTAGSIVVLDSKISATLAAVQTTTDQSTSLGGSIVLQNIDLSGSAVGVLDGAGHHLLNGGGTVNQFVLGNVYSGAETTGKYSTVAAPGVDLPPALLDASSSNNGIFFRTRPQYEKYAPSEFASAKANGVVCDGKTDASGPLQSFINKFWGCKILYLDAGTCLVTKTIVIPTGSIVVGEFWTTILASGTAFSNAGSPTAVLQVGEVGDTGGVEISDIVISTTAGSAGAIGVEWNVKGDAGKVGMWDVHIRIGGAVGTGIQVSQCPAGATSTSCQGAFLGLHVAATGSGYFENIWVWSADHDLDDNPGQGQINSFSARGIFIDHAVGPVWLVGTASEHHAFYQYSIVGSNNVYAGMIQTETPYYQPVPALPLPFQSNSDWDDPDWSHSGSAWALNIATSNSIFIYGAGLYSFFDNYSQDCKTSVSCQKSLALVDTASAAVFIYSLSTIGAATMLTVGNTDAANHANNIDGLQSTLSKWSSTKTTPPPPPTPVGCPALQTPVIAAMDRLMNIQGPYWYNRDCVRLGICGHFPDSFTSPGLSATEWTNVNTFETIYNGMWQTATSKYDSLIEEQAIVPNKDHGSANVLPVTGSFTSQDDAAWAGLMYIKVQQYEDNHGINPGSTYYYDRAVDIQQGIQKTWLSSSGCGGGAPQTTDGTAPNTITTHLYFSLTAALALYKPSDTDMVSTAHTVTDWYLTGKGTTLRDTDGLWFDGQNAACTSPDRHKWTYNQGPVISALGWMSALTGDDKYITFALVTLDGLVNTAGSTPLPQPNDPGDSPFLEVVNGVLAESCDGAASSTCDGDQQYFKGAFMKHLQYFLDNVDDTVKQKYAGFVGQQAAAVIARTTSDGDVSNVWFTAPTGGSITNYKTVTAGLDALNCAQKYGTPATCSP</sequence>
<dbReference type="GO" id="GO:0005975">
    <property type="term" value="P:carbohydrate metabolic process"/>
    <property type="evidence" value="ECO:0007669"/>
    <property type="project" value="InterPro"/>
</dbReference>
<dbReference type="Gene3D" id="1.50.10.20">
    <property type="match status" value="1"/>
</dbReference>
<dbReference type="EMBL" id="JARIHO010000006">
    <property type="protein sequence ID" value="KAJ7359582.1"/>
    <property type="molecule type" value="Genomic_DNA"/>
</dbReference>
<dbReference type="PANTHER" id="PTHR47791:SF2">
    <property type="entry name" value="ENDO MANNANASE, GH76 FAMILY (EUROFUNG)"/>
    <property type="match status" value="1"/>
</dbReference>
<name>A0AAD7AIE3_9AGAR</name>
<dbReference type="InterPro" id="IPR005198">
    <property type="entry name" value="Glyco_hydro_76"/>
</dbReference>
<dbReference type="SUPFAM" id="SSF48208">
    <property type="entry name" value="Six-hairpin glycosidases"/>
    <property type="match status" value="1"/>
</dbReference>
<protein>
    <submittedName>
        <fullName evidence="2">Pectate lyase superfamily protein-domain-containing protein</fullName>
    </submittedName>
</protein>
<dbReference type="Gene3D" id="2.160.20.10">
    <property type="entry name" value="Single-stranded right-handed beta-helix, Pectin lyase-like"/>
    <property type="match status" value="2"/>
</dbReference>
<dbReference type="InterPro" id="IPR012334">
    <property type="entry name" value="Pectin_lyas_fold"/>
</dbReference>
<gene>
    <name evidence="2" type="ORF">DFH08DRAFT_1075004</name>
</gene>
<dbReference type="GO" id="GO:0016829">
    <property type="term" value="F:lyase activity"/>
    <property type="evidence" value="ECO:0007669"/>
    <property type="project" value="UniProtKB-KW"/>
</dbReference>
<accession>A0AAD7AIE3</accession>
<dbReference type="Proteomes" id="UP001218218">
    <property type="component" value="Unassembled WGS sequence"/>
</dbReference>
<dbReference type="CDD" id="cd23668">
    <property type="entry name" value="GH55_beta13glucanase-like"/>
    <property type="match status" value="1"/>
</dbReference>
<dbReference type="Pfam" id="PF12708">
    <property type="entry name" value="Pect-lyase_RHGA_epim"/>
    <property type="match status" value="1"/>
</dbReference>
<keyword evidence="2" id="KW-0456">Lyase</keyword>
<proteinExistence type="predicted"/>
<dbReference type="InterPro" id="IPR053169">
    <property type="entry name" value="MUG_Protein"/>
</dbReference>
<comment type="caution">
    <text evidence="2">The sequence shown here is derived from an EMBL/GenBank/DDBJ whole genome shotgun (WGS) entry which is preliminary data.</text>
</comment>
<evidence type="ECO:0000313" key="2">
    <source>
        <dbReference type="EMBL" id="KAJ7359582.1"/>
    </source>
</evidence>
<dbReference type="Pfam" id="PF03663">
    <property type="entry name" value="Glyco_hydro_76"/>
    <property type="match status" value="1"/>
</dbReference>
<dbReference type="SUPFAM" id="SSF51126">
    <property type="entry name" value="Pectin lyase-like"/>
    <property type="match status" value="2"/>
</dbReference>
<dbReference type="InterPro" id="IPR011050">
    <property type="entry name" value="Pectin_lyase_fold/virulence"/>
</dbReference>
<feature type="domain" description="Rhamnogalacturonase A/B/Epimerase-like pectate lyase" evidence="1">
    <location>
        <begin position="113"/>
        <end position="341"/>
    </location>
</feature>
<evidence type="ECO:0000313" key="3">
    <source>
        <dbReference type="Proteomes" id="UP001218218"/>
    </source>
</evidence>